<evidence type="ECO:0000259" key="7">
    <source>
        <dbReference type="PROSITE" id="PS50850"/>
    </source>
</evidence>
<evidence type="ECO:0000256" key="3">
    <source>
        <dbReference type="ARBA" id="ARBA00022692"/>
    </source>
</evidence>
<organism evidence="8 9">
    <name type="scientific">Hominibacterium faecale</name>
    <dbReference type="NCBI Taxonomy" id="2839743"/>
    <lineage>
        <taxon>Bacteria</taxon>
        <taxon>Bacillati</taxon>
        <taxon>Bacillota</taxon>
        <taxon>Clostridia</taxon>
        <taxon>Peptostreptococcales</taxon>
        <taxon>Anaerovoracaceae</taxon>
        <taxon>Hominibacterium</taxon>
    </lineage>
</organism>
<dbReference type="Pfam" id="PF13347">
    <property type="entry name" value="MFS_2"/>
    <property type="match status" value="1"/>
</dbReference>
<evidence type="ECO:0000256" key="5">
    <source>
        <dbReference type="ARBA" id="ARBA00023136"/>
    </source>
</evidence>
<dbReference type="InterPro" id="IPR039672">
    <property type="entry name" value="MFS_2"/>
</dbReference>
<dbReference type="AlphaFoldDB" id="A0A9J6QYQ3"/>
<feature type="transmembrane region" description="Helical" evidence="6">
    <location>
        <begin position="376"/>
        <end position="409"/>
    </location>
</feature>
<feature type="transmembrane region" description="Helical" evidence="6">
    <location>
        <begin position="190"/>
        <end position="211"/>
    </location>
</feature>
<keyword evidence="2" id="KW-0813">Transport</keyword>
<gene>
    <name evidence="8" type="ORF">OBO34_20025</name>
</gene>
<feature type="transmembrane region" description="Helical" evidence="6">
    <location>
        <begin position="244"/>
        <end position="266"/>
    </location>
</feature>
<feature type="transmembrane region" description="Helical" evidence="6">
    <location>
        <begin position="21"/>
        <end position="43"/>
    </location>
</feature>
<dbReference type="NCBIfam" id="TIGR00792">
    <property type="entry name" value="gph"/>
    <property type="match status" value="1"/>
</dbReference>
<evidence type="ECO:0000256" key="2">
    <source>
        <dbReference type="ARBA" id="ARBA00022448"/>
    </source>
</evidence>
<dbReference type="PANTHER" id="PTHR11328">
    <property type="entry name" value="MAJOR FACILITATOR SUPERFAMILY DOMAIN-CONTAINING PROTEIN"/>
    <property type="match status" value="1"/>
</dbReference>
<dbReference type="SUPFAM" id="SSF103473">
    <property type="entry name" value="MFS general substrate transporter"/>
    <property type="match status" value="1"/>
</dbReference>
<dbReference type="GO" id="GO:0015293">
    <property type="term" value="F:symporter activity"/>
    <property type="evidence" value="ECO:0007669"/>
    <property type="project" value="InterPro"/>
</dbReference>
<feature type="domain" description="Major facilitator superfamily (MFS) profile" evidence="7">
    <location>
        <begin position="15"/>
        <end position="446"/>
    </location>
</feature>
<feature type="transmembrane region" description="Helical" evidence="6">
    <location>
        <begin position="334"/>
        <end position="355"/>
    </location>
</feature>
<evidence type="ECO:0000256" key="4">
    <source>
        <dbReference type="ARBA" id="ARBA00022989"/>
    </source>
</evidence>
<feature type="transmembrane region" description="Helical" evidence="6">
    <location>
        <begin position="307"/>
        <end position="328"/>
    </location>
</feature>
<comment type="caution">
    <text evidence="8">The sequence shown here is derived from an EMBL/GenBank/DDBJ whole genome shotgun (WGS) entry which is preliminary data.</text>
</comment>
<keyword evidence="3 6" id="KW-0812">Transmembrane</keyword>
<feature type="transmembrane region" description="Helical" evidence="6">
    <location>
        <begin position="49"/>
        <end position="69"/>
    </location>
</feature>
<keyword evidence="4 6" id="KW-1133">Transmembrane helix</keyword>
<dbReference type="EMBL" id="JAOSHN010000011">
    <property type="protein sequence ID" value="MCU7380604.1"/>
    <property type="molecule type" value="Genomic_DNA"/>
</dbReference>
<dbReference type="GO" id="GO:0005886">
    <property type="term" value="C:plasma membrane"/>
    <property type="evidence" value="ECO:0007669"/>
    <property type="project" value="UniProtKB-SubCell"/>
</dbReference>
<sequence length="473" mass="52143">MEQKLVLQRQQNSKLPLKVKLAYGLSGYSSFITWTIFSLYGLYFFTDVVGMSAAFAGAIISLGTIWDAITDPIIGSVSDNLKCKKGRRRPLIIGVAVPFVLISILLFTNFGFSETISKLYFVIVILLYYTAQTVLDIASSALGSEMTLDYDERSSLATYKNFFCMVVVIIVSPTLMLATYFGKFFENSSFGWSCTLAVYMVIALACILILWKATKGYERYSEDSNNKIGFKDIKELLKNKSVRIVMAIFALAVFGNTINLSLQVYYYSYYVQMTEAQIASVTMVVGIISCIAAFGVDFLCKKFSKKAAWIIAVGVEALSMIVFIGLIIHPGQVGLIYVLVILMALGLASVYQVPWSMIPDCVDVHQLVTQKRTDGIIFGFIAFLQKVAGAVAIAAVGSTLTAIGYVAAAEQTAETLQSMKYVYGFGCGGIFLITVLIILLYPLSKKRHDDVLEAIDAREQGEAVDMSQFKDLF</sequence>
<feature type="transmembrane region" description="Helical" evidence="6">
    <location>
        <begin position="119"/>
        <end position="142"/>
    </location>
</feature>
<dbReference type="InterPro" id="IPR020846">
    <property type="entry name" value="MFS_dom"/>
</dbReference>
<keyword evidence="9" id="KW-1185">Reference proteome</keyword>
<evidence type="ECO:0000256" key="6">
    <source>
        <dbReference type="SAM" id="Phobius"/>
    </source>
</evidence>
<comment type="subcellular location">
    <subcellularLocation>
        <location evidence="1">Cell membrane</location>
        <topology evidence="1">Multi-pass membrane protein</topology>
    </subcellularLocation>
</comment>
<name>A0A9J6QYQ3_9FIRM</name>
<dbReference type="InterPro" id="IPR036259">
    <property type="entry name" value="MFS_trans_sf"/>
</dbReference>
<feature type="transmembrane region" description="Helical" evidence="6">
    <location>
        <begin position="278"/>
        <end position="300"/>
    </location>
</feature>
<dbReference type="Gene3D" id="1.20.1250.20">
    <property type="entry name" value="MFS general substrate transporter like domains"/>
    <property type="match status" value="2"/>
</dbReference>
<accession>A0A9J6QYQ3</accession>
<dbReference type="CDD" id="cd17332">
    <property type="entry name" value="MFS_MelB_like"/>
    <property type="match status" value="1"/>
</dbReference>
<dbReference type="PROSITE" id="PS50850">
    <property type="entry name" value="MFS"/>
    <property type="match status" value="1"/>
</dbReference>
<dbReference type="GO" id="GO:0008643">
    <property type="term" value="P:carbohydrate transport"/>
    <property type="evidence" value="ECO:0007669"/>
    <property type="project" value="InterPro"/>
</dbReference>
<keyword evidence="5 6" id="KW-0472">Membrane</keyword>
<dbReference type="PANTHER" id="PTHR11328:SF24">
    <property type="entry name" value="MAJOR FACILITATOR SUPERFAMILY (MFS) PROFILE DOMAIN-CONTAINING PROTEIN"/>
    <property type="match status" value="1"/>
</dbReference>
<proteinExistence type="predicted"/>
<reference evidence="8" key="1">
    <citation type="submission" date="2022-09" db="EMBL/GenBank/DDBJ databases">
        <title>Culturomic study of gut microbiota in children with autism spectrum disorder.</title>
        <authorList>
            <person name="Efimov B.A."/>
            <person name="Chaplin A.V."/>
            <person name="Sokolova S.R."/>
            <person name="Pikina A.P."/>
            <person name="Korzhanova M."/>
            <person name="Belova V."/>
            <person name="Korostin D."/>
        </authorList>
    </citation>
    <scope>NUCLEOTIDE SEQUENCE</scope>
    <source>
        <strain evidence="8">ASD5510</strain>
    </source>
</reference>
<feature type="transmembrane region" description="Helical" evidence="6">
    <location>
        <begin position="162"/>
        <end position="184"/>
    </location>
</feature>
<feature type="transmembrane region" description="Helical" evidence="6">
    <location>
        <begin position="421"/>
        <end position="441"/>
    </location>
</feature>
<feature type="transmembrane region" description="Helical" evidence="6">
    <location>
        <begin position="90"/>
        <end position="113"/>
    </location>
</feature>
<dbReference type="GO" id="GO:0006814">
    <property type="term" value="P:sodium ion transport"/>
    <property type="evidence" value="ECO:0007669"/>
    <property type="project" value="InterPro"/>
</dbReference>
<evidence type="ECO:0000313" key="8">
    <source>
        <dbReference type="EMBL" id="MCU7380604.1"/>
    </source>
</evidence>
<dbReference type="Proteomes" id="UP001065549">
    <property type="component" value="Unassembled WGS sequence"/>
</dbReference>
<dbReference type="RefSeq" id="WP_227754878.1">
    <property type="nucleotide sequence ID" value="NZ_JAJAGH010000003.1"/>
</dbReference>
<evidence type="ECO:0000256" key="1">
    <source>
        <dbReference type="ARBA" id="ARBA00004651"/>
    </source>
</evidence>
<evidence type="ECO:0000313" key="9">
    <source>
        <dbReference type="Proteomes" id="UP001065549"/>
    </source>
</evidence>
<dbReference type="InterPro" id="IPR001927">
    <property type="entry name" value="Na/Gal_symport"/>
</dbReference>
<protein>
    <submittedName>
        <fullName evidence="8">Glycoside-pentoside-hexuronide (GPH):cation symporter</fullName>
    </submittedName>
</protein>